<feature type="compositionally biased region" description="Polar residues" evidence="1">
    <location>
        <begin position="65"/>
        <end position="83"/>
    </location>
</feature>
<reference evidence="2 3" key="1">
    <citation type="journal article" date="2022" name="Nat. Ecol. Evol.">
        <title>A masculinizing supergene underlies an exaggerated male reproductive morph in a spider.</title>
        <authorList>
            <person name="Hendrickx F."/>
            <person name="De Corte Z."/>
            <person name="Sonet G."/>
            <person name="Van Belleghem S.M."/>
            <person name="Kostlbacher S."/>
            <person name="Vangestel C."/>
        </authorList>
    </citation>
    <scope>NUCLEOTIDE SEQUENCE [LARGE SCALE GENOMIC DNA]</scope>
    <source>
        <strain evidence="2">W744_W776</strain>
    </source>
</reference>
<dbReference type="Proteomes" id="UP000827092">
    <property type="component" value="Unassembled WGS sequence"/>
</dbReference>
<dbReference type="EMBL" id="JAFNEN010000074">
    <property type="protein sequence ID" value="KAG8196158.1"/>
    <property type="molecule type" value="Genomic_DNA"/>
</dbReference>
<evidence type="ECO:0000313" key="2">
    <source>
        <dbReference type="EMBL" id="KAG8196158.1"/>
    </source>
</evidence>
<feature type="region of interest" description="Disordered" evidence="1">
    <location>
        <begin position="64"/>
        <end position="98"/>
    </location>
</feature>
<protein>
    <submittedName>
        <fullName evidence="2">Uncharacterized protein</fullName>
    </submittedName>
</protein>
<dbReference type="AlphaFoldDB" id="A0AAV6VKD4"/>
<name>A0AAV6VKD4_9ARAC</name>
<sequence length="98" mass="11142">MKIHSLATSITRHRTCYPPKKGFRQHTLFADNFSPRVRKDEASILPTFETRLLGARVTRPKCPCQHSTSRGFSGRLTQRQVAQESKLADPKSSCYGHK</sequence>
<comment type="caution">
    <text evidence="2">The sequence shown here is derived from an EMBL/GenBank/DDBJ whole genome shotgun (WGS) entry which is preliminary data.</text>
</comment>
<gene>
    <name evidence="2" type="ORF">JTE90_007888</name>
</gene>
<evidence type="ECO:0000256" key="1">
    <source>
        <dbReference type="SAM" id="MobiDB-lite"/>
    </source>
</evidence>
<keyword evidence="3" id="KW-1185">Reference proteome</keyword>
<organism evidence="2 3">
    <name type="scientific">Oedothorax gibbosus</name>
    <dbReference type="NCBI Taxonomy" id="931172"/>
    <lineage>
        <taxon>Eukaryota</taxon>
        <taxon>Metazoa</taxon>
        <taxon>Ecdysozoa</taxon>
        <taxon>Arthropoda</taxon>
        <taxon>Chelicerata</taxon>
        <taxon>Arachnida</taxon>
        <taxon>Araneae</taxon>
        <taxon>Araneomorphae</taxon>
        <taxon>Entelegynae</taxon>
        <taxon>Araneoidea</taxon>
        <taxon>Linyphiidae</taxon>
        <taxon>Erigoninae</taxon>
        <taxon>Oedothorax</taxon>
    </lineage>
</organism>
<evidence type="ECO:0000313" key="3">
    <source>
        <dbReference type="Proteomes" id="UP000827092"/>
    </source>
</evidence>
<accession>A0AAV6VKD4</accession>
<proteinExistence type="predicted"/>